<accession>A0A4C1TSU2</accession>
<evidence type="ECO:0000313" key="2">
    <source>
        <dbReference type="Proteomes" id="UP000299102"/>
    </source>
</evidence>
<organism evidence="1 2">
    <name type="scientific">Eumeta variegata</name>
    <name type="common">Bagworm moth</name>
    <name type="synonym">Eumeta japonica</name>
    <dbReference type="NCBI Taxonomy" id="151549"/>
    <lineage>
        <taxon>Eukaryota</taxon>
        <taxon>Metazoa</taxon>
        <taxon>Ecdysozoa</taxon>
        <taxon>Arthropoda</taxon>
        <taxon>Hexapoda</taxon>
        <taxon>Insecta</taxon>
        <taxon>Pterygota</taxon>
        <taxon>Neoptera</taxon>
        <taxon>Endopterygota</taxon>
        <taxon>Lepidoptera</taxon>
        <taxon>Glossata</taxon>
        <taxon>Ditrysia</taxon>
        <taxon>Tineoidea</taxon>
        <taxon>Psychidae</taxon>
        <taxon>Oiketicinae</taxon>
        <taxon>Eumeta</taxon>
    </lineage>
</organism>
<reference evidence="1 2" key="1">
    <citation type="journal article" date="2019" name="Commun. Biol.">
        <title>The bagworm genome reveals a unique fibroin gene that provides high tensile strength.</title>
        <authorList>
            <person name="Kono N."/>
            <person name="Nakamura H."/>
            <person name="Ohtoshi R."/>
            <person name="Tomita M."/>
            <person name="Numata K."/>
            <person name="Arakawa K."/>
        </authorList>
    </citation>
    <scope>NUCLEOTIDE SEQUENCE [LARGE SCALE GENOMIC DNA]</scope>
</reference>
<keyword evidence="2" id="KW-1185">Reference proteome</keyword>
<comment type="caution">
    <text evidence="1">The sequence shown here is derived from an EMBL/GenBank/DDBJ whole genome shotgun (WGS) entry which is preliminary data.</text>
</comment>
<sequence>MFHLDTPSRSRVTCKALLEWVAACANRGRPETVGADTTAYREALTYGLSGSITAPWEIGVSMRTGPRPLPARPDCTFPCNKPAALAKISGYDDVKMEQFRFRFRSRVISGNPSLNSHFAESKSDEVRQTHVKKVPDYVQRSPTLLLLPRVPVLRYSKAFVTNFIAAEFRALYCSRIIAVDRTQCARAGGRAHAVASHANLNRGLYEVLHRTRGRVFGLFQCELSTVATTSAR</sequence>
<evidence type="ECO:0000313" key="1">
    <source>
        <dbReference type="EMBL" id="GBP17083.1"/>
    </source>
</evidence>
<protein>
    <submittedName>
        <fullName evidence="1">Uncharacterized protein</fullName>
    </submittedName>
</protein>
<dbReference type="EMBL" id="BGZK01000084">
    <property type="protein sequence ID" value="GBP17083.1"/>
    <property type="molecule type" value="Genomic_DNA"/>
</dbReference>
<dbReference type="AlphaFoldDB" id="A0A4C1TSU2"/>
<gene>
    <name evidence="1" type="ORF">EVAR_8146_1</name>
</gene>
<name>A0A4C1TSU2_EUMVA</name>
<proteinExistence type="predicted"/>
<dbReference type="Proteomes" id="UP000299102">
    <property type="component" value="Unassembled WGS sequence"/>
</dbReference>